<dbReference type="VEuPathDB" id="FungiDB:C5L36_0C02510"/>
<feature type="region of interest" description="Disordered" evidence="1">
    <location>
        <begin position="119"/>
        <end position="138"/>
    </location>
</feature>
<gene>
    <name evidence="2" type="ORF">JL09_g461</name>
</gene>
<feature type="compositionally biased region" description="Low complexity" evidence="1">
    <location>
        <begin position="120"/>
        <end position="138"/>
    </location>
</feature>
<accession>A0A099P8G4</accession>
<evidence type="ECO:0008006" key="4">
    <source>
        <dbReference type="Google" id="ProtNLM"/>
    </source>
</evidence>
<dbReference type="AlphaFoldDB" id="A0A099P8G4"/>
<feature type="region of interest" description="Disordered" evidence="1">
    <location>
        <begin position="155"/>
        <end position="174"/>
    </location>
</feature>
<comment type="caution">
    <text evidence="2">The sequence shown here is derived from an EMBL/GenBank/DDBJ whole genome shotgun (WGS) entry which is preliminary data.</text>
</comment>
<sequence length="258" mass="28535">MSSQDRFSPPSNCQDKSDNSNMIRPHSRTNSIVSSVSPRTSRLFPDQENPIEGLEKEQEGIVLKLLHEISALKEENKMLKSKMRSSTSLLSTNGSCDSTSSVSPVFPTDYTFNWSGGRDSASSLSSNSSQLSYPPQSSFMNQRRATVTTMTSLKRVPNSLSSQPSVFPQMGNRSRSGSLSIKSPVFPFFDADTTAVTAKRKSLSYPVTDQDPHIQGRLDNHLTKGHKRTISDKIKYSEETLVNNEAPPSSGLLIQQRR</sequence>
<dbReference type="HOGENOM" id="CLU_1077923_0_0_1"/>
<reference evidence="3" key="1">
    <citation type="journal article" date="2014" name="Microb. Cell Fact.">
        <title>Exploiting Issatchenkia orientalis SD108 for succinic acid production.</title>
        <authorList>
            <person name="Xiao H."/>
            <person name="Shao Z."/>
            <person name="Jiang Y."/>
            <person name="Dole S."/>
            <person name="Zhao H."/>
        </authorList>
    </citation>
    <scope>NUCLEOTIDE SEQUENCE [LARGE SCALE GENOMIC DNA]</scope>
    <source>
        <strain evidence="3">SD108</strain>
    </source>
</reference>
<feature type="compositionally biased region" description="Polar residues" evidence="1">
    <location>
        <begin position="1"/>
        <end position="40"/>
    </location>
</feature>
<dbReference type="EMBL" id="JQFK01000002">
    <property type="protein sequence ID" value="KGK40562.1"/>
    <property type="molecule type" value="Genomic_DNA"/>
</dbReference>
<evidence type="ECO:0000313" key="2">
    <source>
        <dbReference type="EMBL" id="KGK40562.1"/>
    </source>
</evidence>
<feature type="region of interest" description="Disordered" evidence="1">
    <location>
        <begin position="1"/>
        <end position="55"/>
    </location>
</feature>
<proteinExistence type="predicted"/>
<organism evidence="2 3">
    <name type="scientific">Pichia kudriavzevii</name>
    <name type="common">Yeast</name>
    <name type="synonym">Issatchenkia orientalis</name>
    <dbReference type="NCBI Taxonomy" id="4909"/>
    <lineage>
        <taxon>Eukaryota</taxon>
        <taxon>Fungi</taxon>
        <taxon>Dikarya</taxon>
        <taxon>Ascomycota</taxon>
        <taxon>Saccharomycotina</taxon>
        <taxon>Pichiomycetes</taxon>
        <taxon>Pichiales</taxon>
        <taxon>Pichiaceae</taxon>
        <taxon>Pichia</taxon>
    </lineage>
</organism>
<name>A0A099P8G4_PICKU</name>
<protein>
    <recommendedName>
        <fullName evidence="4">Protein phosphatase type 2A regulatory subunit RTS3</fullName>
    </recommendedName>
</protein>
<evidence type="ECO:0000313" key="3">
    <source>
        <dbReference type="Proteomes" id="UP000029867"/>
    </source>
</evidence>
<evidence type="ECO:0000256" key="1">
    <source>
        <dbReference type="SAM" id="MobiDB-lite"/>
    </source>
</evidence>
<dbReference type="Proteomes" id="UP000029867">
    <property type="component" value="Unassembled WGS sequence"/>
</dbReference>